<accession>A0A0F9GQD8</accession>
<reference evidence="1" key="1">
    <citation type="journal article" date="2015" name="Nature">
        <title>Complex archaea that bridge the gap between prokaryotes and eukaryotes.</title>
        <authorList>
            <person name="Spang A."/>
            <person name="Saw J.H."/>
            <person name="Jorgensen S.L."/>
            <person name="Zaremba-Niedzwiedzka K."/>
            <person name="Martijn J."/>
            <person name="Lind A.E."/>
            <person name="van Eijk R."/>
            <person name="Schleper C."/>
            <person name="Guy L."/>
            <person name="Ettema T.J."/>
        </authorList>
    </citation>
    <scope>NUCLEOTIDE SEQUENCE</scope>
</reference>
<protein>
    <submittedName>
        <fullName evidence="1">Uncharacterized protein</fullName>
    </submittedName>
</protein>
<proteinExistence type="predicted"/>
<feature type="non-terminal residue" evidence="1">
    <location>
        <position position="1"/>
    </location>
</feature>
<organism evidence="1">
    <name type="scientific">marine sediment metagenome</name>
    <dbReference type="NCBI Taxonomy" id="412755"/>
    <lineage>
        <taxon>unclassified sequences</taxon>
        <taxon>metagenomes</taxon>
        <taxon>ecological metagenomes</taxon>
    </lineage>
</organism>
<evidence type="ECO:0000313" key="1">
    <source>
        <dbReference type="EMBL" id="KKL65292.1"/>
    </source>
</evidence>
<comment type="caution">
    <text evidence="1">The sequence shown here is derived from an EMBL/GenBank/DDBJ whole genome shotgun (WGS) entry which is preliminary data.</text>
</comment>
<dbReference type="EMBL" id="LAZR01027581">
    <property type="protein sequence ID" value="KKL65292.1"/>
    <property type="molecule type" value="Genomic_DNA"/>
</dbReference>
<dbReference type="AlphaFoldDB" id="A0A0F9GQD8"/>
<name>A0A0F9GQD8_9ZZZZ</name>
<gene>
    <name evidence="1" type="ORF">LCGC14_2156360</name>
</gene>
<sequence length="49" mass="5887">NMGDRADYVLGDMIIYEIIRKHFPNLWKEKEKMKESPVARAFHLELPKK</sequence>